<comment type="catalytic activity">
    <reaction evidence="4">
        <text>a (3R)-hydroxyacyl-[ACP] + NADP(+) = a 3-oxoacyl-[ACP] + NADPH + H(+)</text>
        <dbReference type="Rhea" id="RHEA:17397"/>
        <dbReference type="Rhea" id="RHEA-COMP:9916"/>
        <dbReference type="Rhea" id="RHEA-COMP:9945"/>
        <dbReference type="ChEBI" id="CHEBI:15378"/>
        <dbReference type="ChEBI" id="CHEBI:57783"/>
        <dbReference type="ChEBI" id="CHEBI:58349"/>
        <dbReference type="ChEBI" id="CHEBI:78776"/>
        <dbReference type="ChEBI" id="CHEBI:78827"/>
        <dbReference type="EC" id="1.1.1.100"/>
    </reaction>
</comment>
<keyword evidence="3" id="KW-0560">Oxidoreductase</keyword>
<evidence type="ECO:0000256" key="2">
    <source>
        <dbReference type="ARBA" id="ARBA00012948"/>
    </source>
</evidence>
<evidence type="ECO:0000313" key="7">
    <source>
        <dbReference type="Proteomes" id="UP000242188"/>
    </source>
</evidence>
<dbReference type="Proteomes" id="UP000242188">
    <property type="component" value="Unassembled WGS sequence"/>
</dbReference>
<evidence type="ECO:0000256" key="1">
    <source>
        <dbReference type="ARBA" id="ARBA00006484"/>
    </source>
</evidence>
<dbReference type="PROSITE" id="PS00061">
    <property type="entry name" value="ADH_SHORT"/>
    <property type="match status" value="1"/>
</dbReference>
<comment type="similarity">
    <text evidence="1 5">Belongs to the short-chain dehydrogenases/reductases (SDR) family.</text>
</comment>
<dbReference type="EC" id="1.1.1.100" evidence="2"/>
<name>A0A210Q6R5_MIZYE</name>
<dbReference type="GO" id="GO:0032787">
    <property type="term" value="P:monocarboxylic acid metabolic process"/>
    <property type="evidence" value="ECO:0007669"/>
    <property type="project" value="UniProtKB-ARBA"/>
</dbReference>
<dbReference type="GO" id="GO:0004316">
    <property type="term" value="F:3-oxoacyl-[acyl-carrier-protein] reductase (NADPH) activity"/>
    <property type="evidence" value="ECO:0007669"/>
    <property type="project" value="UniProtKB-EC"/>
</dbReference>
<accession>A0A210Q6R5</accession>
<proteinExistence type="inferred from homology"/>
<dbReference type="InterPro" id="IPR050259">
    <property type="entry name" value="SDR"/>
</dbReference>
<dbReference type="FunFam" id="3.40.50.720:FF:000084">
    <property type="entry name" value="Short-chain dehydrogenase reductase"/>
    <property type="match status" value="1"/>
</dbReference>
<dbReference type="Gene3D" id="3.40.50.720">
    <property type="entry name" value="NAD(P)-binding Rossmann-like Domain"/>
    <property type="match status" value="1"/>
</dbReference>
<dbReference type="AlphaFoldDB" id="A0A210Q6R5"/>
<dbReference type="InterPro" id="IPR002347">
    <property type="entry name" value="SDR_fam"/>
</dbReference>
<organism evidence="6 7">
    <name type="scientific">Mizuhopecten yessoensis</name>
    <name type="common">Japanese scallop</name>
    <name type="synonym">Patinopecten yessoensis</name>
    <dbReference type="NCBI Taxonomy" id="6573"/>
    <lineage>
        <taxon>Eukaryota</taxon>
        <taxon>Metazoa</taxon>
        <taxon>Spiralia</taxon>
        <taxon>Lophotrochozoa</taxon>
        <taxon>Mollusca</taxon>
        <taxon>Bivalvia</taxon>
        <taxon>Autobranchia</taxon>
        <taxon>Pteriomorphia</taxon>
        <taxon>Pectinida</taxon>
        <taxon>Pectinoidea</taxon>
        <taxon>Pectinidae</taxon>
        <taxon>Mizuhopecten</taxon>
    </lineage>
</organism>
<dbReference type="PRINTS" id="PR00081">
    <property type="entry name" value="GDHRDH"/>
</dbReference>
<dbReference type="EMBL" id="NEDP02004782">
    <property type="protein sequence ID" value="OWF44437.1"/>
    <property type="molecule type" value="Genomic_DNA"/>
</dbReference>
<evidence type="ECO:0000256" key="3">
    <source>
        <dbReference type="ARBA" id="ARBA00023002"/>
    </source>
</evidence>
<reference evidence="6 7" key="1">
    <citation type="journal article" date="2017" name="Nat. Ecol. Evol.">
        <title>Scallop genome provides insights into evolution of bilaterian karyotype and development.</title>
        <authorList>
            <person name="Wang S."/>
            <person name="Zhang J."/>
            <person name="Jiao W."/>
            <person name="Li J."/>
            <person name="Xun X."/>
            <person name="Sun Y."/>
            <person name="Guo X."/>
            <person name="Huan P."/>
            <person name="Dong B."/>
            <person name="Zhang L."/>
            <person name="Hu X."/>
            <person name="Sun X."/>
            <person name="Wang J."/>
            <person name="Zhao C."/>
            <person name="Wang Y."/>
            <person name="Wang D."/>
            <person name="Huang X."/>
            <person name="Wang R."/>
            <person name="Lv J."/>
            <person name="Li Y."/>
            <person name="Zhang Z."/>
            <person name="Liu B."/>
            <person name="Lu W."/>
            <person name="Hui Y."/>
            <person name="Liang J."/>
            <person name="Zhou Z."/>
            <person name="Hou R."/>
            <person name="Li X."/>
            <person name="Liu Y."/>
            <person name="Li H."/>
            <person name="Ning X."/>
            <person name="Lin Y."/>
            <person name="Zhao L."/>
            <person name="Xing Q."/>
            <person name="Dou J."/>
            <person name="Li Y."/>
            <person name="Mao J."/>
            <person name="Guo H."/>
            <person name="Dou H."/>
            <person name="Li T."/>
            <person name="Mu C."/>
            <person name="Jiang W."/>
            <person name="Fu Q."/>
            <person name="Fu X."/>
            <person name="Miao Y."/>
            <person name="Liu J."/>
            <person name="Yu Q."/>
            <person name="Li R."/>
            <person name="Liao H."/>
            <person name="Li X."/>
            <person name="Kong Y."/>
            <person name="Jiang Z."/>
            <person name="Chourrout D."/>
            <person name="Li R."/>
            <person name="Bao Z."/>
        </authorList>
    </citation>
    <scope>NUCLEOTIDE SEQUENCE [LARGE SCALE GENOMIC DNA]</scope>
    <source>
        <strain evidence="6 7">PY_sf001</strain>
    </source>
</reference>
<gene>
    <name evidence="6" type="ORF">KP79_PYT20476</name>
</gene>
<dbReference type="PANTHER" id="PTHR42879">
    <property type="entry name" value="3-OXOACYL-(ACYL-CARRIER-PROTEIN) REDUCTASE"/>
    <property type="match status" value="1"/>
</dbReference>
<dbReference type="PRINTS" id="PR00080">
    <property type="entry name" value="SDRFAMILY"/>
</dbReference>
<dbReference type="InterPro" id="IPR020904">
    <property type="entry name" value="Sc_DH/Rdtase_CS"/>
</dbReference>
<protein>
    <recommendedName>
        <fullName evidence="2">3-oxoacyl-[acyl-carrier-protein] reductase</fullName>
        <ecNumber evidence="2">1.1.1.100</ecNumber>
    </recommendedName>
</protein>
<evidence type="ECO:0000256" key="4">
    <source>
        <dbReference type="ARBA" id="ARBA00048508"/>
    </source>
</evidence>
<evidence type="ECO:0000256" key="5">
    <source>
        <dbReference type="RuleBase" id="RU000363"/>
    </source>
</evidence>
<evidence type="ECO:0000313" key="6">
    <source>
        <dbReference type="EMBL" id="OWF44437.1"/>
    </source>
</evidence>
<dbReference type="PANTHER" id="PTHR42879:SF2">
    <property type="entry name" value="3-OXOACYL-[ACYL-CARRIER-PROTEIN] REDUCTASE FABG"/>
    <property type="match status" value="1"/>
</dbReference>
<keyword evidence="7" id="KW-1185">Reference proteome</keyword>
<dbReference type="OrthoDB" id="417891at2759"/>
<comment type="caution">
    <text evidence="6">The sequence shown here is derived from an EMBL/GenBank/DDBJ whole genome shotgun (WGS) entry which is preliminary data.</text>
</comment>
<dbReference type="InterPro" id="IPR036291">
    <property type="entry name" value="NAD(P)-bd_dom_sf"/>
</dbReference>
<dbReference type="Pfam" id="PF00106">
    <property type="entry name" value="adh_short"/>
    <property type="match status" value="1"/>
</dbReference>
<dbReference type="SUPFAM" id="SSF51735">
    <property type="entry name" value="NAD(P)-binding Rossmann-fold domains"/>
    <property type="match status" value="1"/>
</dbReference>
<sequence length="260" mass="27601">METKTALVTGSTSGMGLGVATSLAQKGYHVIMCGSRSTEEALEAINKVKSSALQSVDYVQSDLKTEAGMVSLCKEVDRICPDGVDVLVNNAGMQHVTPVEDCTLAKWNEVVAINLTAPFYLISHFVPRMKQKGWGRLINVSSRMGLVASANKSPYCATKHGVVGMTKAVSLETAPYGITCNAICPGWVDTPFVQAQVENVASQQNISIDDAKKRLFCDSQPTGKPVQVSQIAELVLFLCSPGADSMTGTSFVMDGGTSAK</sequence>
<dbReference type="STRING" id="6573.A0A210Q6R5"/>
<dbReference type="NCBIfam" id="NF009093">
    <property type="entry name" value="PRK12429.1"/>
    <property type="match status" value="1"/>
</dbReference>